<dbReference type="EMBL" id="UAWC01000026">
    <property type="protein sequence ID" value="SQB36093.1"/>
    <property type="molecule type" value="Genomic_DNA"/>
</dbReference>
<keyword evidence="1" id="KW-1133">Transmembrane helix</keyword>
<protein>
    <recommendedName>
        <fullName evidence="4">Mannosyl-glycoprotein endo-beta-N-acetylglucosaminidase</fullName>
    </recommendedName>
</protein>
<name>A0A239ZJV8_CLOCO</name>
<sequence length="324" mass="37917">MYVNNGKNLNNKIILTKEEILKIRQTINNENIDKSAKEKANILSETIHCILEEHLIGIKNCNKKQIKISLLKNTFFNNKDSISYSDIYNTITSDAFKDIVSSEEISIWENSIIKNNNGRNVSKPHYNKLIIFFICTFFILILTHRYKSMSSYVFSNRIKHVEKINYELLVCKVENNNSSSIPSYFKYIEIDKEKLRTFLINRNSLLSEEPYFSSIINSAKEFDLNPLILFAITGQEQSFVPKTDKHSKKIANNPFNVFHSWMEYNTDIVDSSKIACRTVINLCQDRPQGEDPFKWINRKYAEDKNWHKGVKSIYNELINNLKEN</sequence>
<proteinExistence type="predicted"/>
<evidence type="ECO:0000313" key="3">
    <source>
        <dbReference type="Proteomes" id="UP000250223"/>
    </source>
</evidence>
<organism evidence="2 3">
    <name type="scientific">Clostridium cochlearium</name>
    <dbReference type="NCBI Taxonomy" id="1494"/>
    <lineage>
        <taxon>Bacteria</taxon>
        <taxon>Bacillati</taxon>
        <taxon>Bacillota</taxon>
        <taxon>Clostridia</taxon>
        <taxon>Eubacteriales</taxon>
        <taxon>Clostridiaceae</taxon>
        <taxon>Clostridium</taxon>
    </lineage>
</organism>
<feature type="transmembrane region" description="Helical" evidence="1">
    <location>
        <begin position="129"/>
        <end position="146"/>
    </location>
</feature>
<dbReference type="AlphaFoldDB" id="A0A239ZJV8"/>
<dbReference type="RefSeq" id="WP_095177467.1">
    <property type="nucleotide sequence ID" value="NZ_JAAZKZ010000031.1"/>
</dbReference>
<evidence type="ECO:0000256" key="1">
    <source>
        <dbReference type="SAM" id="Phobius"/>
    </source>
</evidence>
<dbReference type="Proteomes" id="UP000250223">
    <property type="component" value="Unassembled WGS sequence"/>
</dbReference>
<evidence type="ECO:0000313" key="2">
    <source>
        <dbReference type="EMBL" id="SQB36093.1"/>
    </source>
</evidence>
<dbReference type="GeneID" id="70576594"/>
<reference evidence="2 3" key="1">
    <citation type="submission" date="2018-06" db="EMBL/GenBank/DDBJ databases">
        <authorList>
            <consortium name="Pathogen Informatics"/>
            <person name="Doyle S."/>
        </authorList>
    </citation>
    <scope>NUCLEOTIDE SEQUENCE [LARGE SCALE GENOMIC DNA]</scope>
    <source>
        <strain evidence="2 3">NCTC13028</strain>
    </source>
</reference>
<gene>
    <name evidence="2" type="ORF">NCTC13028_02318</name>
</gene>
<accession>A0A239ZJV8</accession>
<evidence type="ECO:0008006" key="4">
    <source>
        <dbReference type="Google" id="ProtNLM"/>
    </source>
</evidence>
<keyword evidence="1" id="KW-0472">Membrane</keyword>
<keyword evidence="1" id="KW-0812">Transmembrane</keyword>